<dbReference type="OrthoDB" id="148966at2"/>
<dbReference type="InterPro" id="IPR023214">
    <property type="entry name" value="HAD_sf"/>
</dbReference>
<dbReference type="RefSeq" id="WP_032381794.1">
    <property type="nucleotide sequence ID" value="NZ_CP015220.1"/>
</dbReference>
<sequence>MSIGGVLFDIDGVLVTSWQAVPGAAATLKYLDNNDIARAFLTNTTSKTREQIAAALRDVGLDVHSDEIVTAASLTADHLRENYPDARVVMINNGEIAADMPGIEFVDESSGDPDVVVVGGAGPEFTHERLSRVYDWLCRGIPVVAMHRSLMWSTGGGLRIDTGMYLAGMEQASGHAAKAIGKPAPLGFRTASERMGVDPDDVVMVGDDLDNDVLAAQVVGMTGVLVRTGKFRQDVLDRRITDEFAMEPDHVIDSVADLPDVLM</sequence>
<dbReference type="EC" id="3.1.3.5" evidence="1"/>
<dbReference type="KEGG" id="rhs:A3Q41_02521"/>
<proteinExistence type="predicted"/>
<reference evidence="1 2" key="1">
    <citation type="journal article" date="2016" name="Genome Announc.">
        <title>Complete Genome and Plasmid Sequences for Rhodococcus fascians D188 and Draft Sequences for Rhodococcus Isolates PBTS 1 and PBTS 2.</title>
        <authorList>
            <person name="Stamler R.A."/>
            <person name="Vereecke D."/>
            <person name="Zhang Y."/>
            <person name="Schilkey F."/>
            <person name="Devitt N."/>
            <person name="Randall J.J."/>
        </authorList>
    </citation>
    <scope>NUCLEOTIDE SEQUENCE [LARGE SCALE GENOMIC DNA]</scope>
    <source>
        <strain evidence="1 2">PBTS2</strain>
    </source>
</reference>
<dbReference type="Pfam" id="PF13242">
    <property type="entry name" value="Hydrolase_like"/>
    <property type="match status" value="1"/>
</dbReference>
<evidence type="ECO:0000313" key="1">
    <source>
        <dbReference type="EMBL" id="AMY23820.1"/>
    </source>
</evidence>
<dbReference type="GO" id="GO:0005737">
    <property type="term" value="C:cytoplasm"/>
    <property type="evidence" value="ECO:0007669"/>
    <property type="project" value="TreeGrafter"/>
</dbReference>
<dbReference type="SUPFAM" id="SSF56784">
    <property type="entry name" value="HAD-like"/>
    <property type="match status" value="1"/>
</dbReference>
<protein>
    <submittedName>
        <fullName evidence="1">Ribonucleotide monophosphatase NagD</fullName>
        <ecNumber evidence="1">3.1.3.5</ecNumber>
    </submittedName>
</protein>
<reference evidence="2" key="2">
    <citation type="submission" date="2016-04" db="EMBL/GenBank/DDBJ databases">
        <title>Complete Genome and Plasmid Sequences for Rhodococcus fascians D188 and Draft Sequences for Rhodococcus spp. Isolates PBTS 1 and PBTS 2.</title>
        <authorList>
            <person name="Stamer R."/>
            <person name="Vereecke D."/>
            <person name="Zhang Y."/>
            <person name="Schilkey F."/>
            <person name="Devitt N."/>
            <person name="Randall J."/>
        </authorList>
    </citation>
    <scope>NUCLEOTIDE SEQUENCE [LARGE SCALE GENOMIC DNA]</scope>
    <source>
        <strain evidence="2">PBTS2</strain>
    </source>
</reference>
<dbReference type="Gene3D" id="3.40.50.1000">
    <property type="entry name" value="HAD superfamily/HAD-like"/>
    <property type="match status" value="2"/>
</dbReference>
<dbReference type="PATRIC" id="fig|1653479.3.peg.2553"/>
<dbReference type="PANTHER" id="PTHR19288:SF46">
    <property type="entry name" value="HALOACID DEHALOGENASE-LIKE HYDROLASE DOMAIN-CONTAINING PROTEIN 2"/>
    <property type="match status" value="1"/>
</dbReference>
<dbReference type="AlphaFoldDB" id="A0A143QL87"/>
<accession>A0A143QL87</accession>
<dbReference type="EMBL" id="CP015220">
    <property type="protein sequence ID" value="AMY23820.1"/>
    <property type="molecule type" value="Genomic_DNA"/>
</dbReference>
<dbReference type="GO" id="GO:0008253">
    <property type="term" value="F:5'-nucleotidase activity"/>
    <property type="evidence" value="ECO:0007669"/>
    <property type="project" value="UniProtKB-EC"/>
</dbReference>
<dbReference type="PANTHER" id="PTHR19288">
    <property type="entry name" value="4-NITROPHENYLPHOSPHATASE-RELATED"/>
    <property type="match status" value="1"/>
</dbReference>
<gene>
    <name evidence="1" type="primary">nagD_2</name>
    <name evidence="1" type="ORF">A3Q41_02521</name>
</gene>
<organism evidence="1 2">
    <name type="scientific">Rhodococcoides fascians</name>
    <name type="common">Rhodococcus fascians</name>
    <dbReference type="NCBI Taxonomy" id="1828"/>
    <lineage>
        <taxon>Bacteria</taxon>
        <taxon>Bacillati</taxon>
        <taxon>Actinomycetota</taxon>
        <taxon>Actinomycetes</taxon>
        <taxon>Mycobacteriales</taxon>
        <taxon>Nocardiaceae</taxon>
        <taxon>Rhodococcoides</taxon>
    </lineage>
</organism>
<keyword evidence="1" id="KW-0378">Hydrolase</keyword>
<name>A0A143QL87_RHOFA</name>
<evidence type="ECO:0000313" key="2">
    <source>
        <dbReference type="Proteomes" id="UP000076038"/>
    </source>
</evidence>
<dbReference type="NCBIfam" id="TIGR01460">
    <property type="entry name" value="HAD-SF-IIA"/>
    <property type="match status" value="1"/>
</dbReference>
<dbReference type="Proteomes" id="UP000076038">
    <property type="component" value="Chromosome"/>
</dbReference>
<dbReference type="Pfam" id="PF13344">
    <property type="entry name" value="Hydrolase_6"/>
    <property type="match status" value="1"/>
</dbReference>
<dbReference type="InterPro" id="IPR006357">
    <property type="entry name" value="HAD-SF_hydro_IIA"/>
</dbReference>
<keyword evidence="2" id="KW-1185">Reference proteome</keyword>
<dbReference type="InterPro" id="IPR036412">
    <property type="entry name" value="HAD-like_sf"/>
</dbReference>